<feature type="compositionally biased region" description="Basic and acidic residues" evidence="1">
    <location>
        <begin position="449"/>
        <end position="464"/>
    </location>
</feature>
<feature type="region of interest" description="Disordered" evidence="1">
    <location>
        <begin position="897"/>
        <end position="970"/>
    </location>
</feature>
<reference evidence="2 3" key="1">
    <citation type="submission" date="2019-03" db="EMBL/GenBank/DDBJ databases">
        <title>Sequencing 23 genomes of Wallemia ichthyophaga.</title>
        <authorList>
            <person name="Gostincar C."/>
        </authorList>
    </citation>
    <scope>NUCLEOTIDE SEQUENCE [LARGE SCALE GENOMIC DNA]</scope>
    <source>
        <strain evidence="2 3">EXF-8621</strain>
    </source>
</reference>
<dbReference type="EMBL" id="SPOF01000020">
    <property type="protein sequence ID" value="TIB12069.1"/>
    <property type="molecule type" value="Genomic_DNA"/>
</dbReference>
<evidence type="ECO:0008006" key="4">
    <source>
        <dbReference type="Google" id="ProtNLM"/>
    </source>
</evidence>
<feature type="compositionally biased region" description="Polar residues" evidence="1">
    <location>
        <begin position="214"/>
        <end position="236"/>
    </location>
</feature>
<feature type="region of interest" description="Disordered" evidence="1">
    <location>
        <begin position="559"/>
        <end position="608"/>
    </location>
</feature>
<feature type="compositionally biased region" description="Polar residues" evidence="1">
    <location>
        <begin position="787"/>
        <end position="800"/>
    </location>
</feature>
<name>A0A4T0HLJ2_WALIC</name>
<organism evidence="2 3">
    <name type="scientific">Wallemia ichthyophaga</name>
    <dbReference type="NCBI Taxonomy" id="245174"/>
    <lineage>
        <taxon>Eukaryota</taxon>
        <taxon>Fungi</taxon>
        <taxon>Dikarya</taxon>
        <taxon>Basidiomycota</taxon>
        <taxon>Wallemiomycotina</taxon>
        <taxon>Wallemiomycetes</taxon>
        <taxon>Wallemiales</taxon>
        <taxon>Wallemiaceae</taxon>
        <taxon>Wallemia</taxon>
    </lineage>
</organism>
<evidence type="ECO:0000256" key="1">
    <source>
        <dbReference type="SAM" id="MobiDB-lite"/>
    </source>
</evidence>
<comment type="caution">
    <text evidence="2">The sequence shown here is derived from an EMBL/GenBank/DDBJ whole genome shotgun (WGS) entry which is preliminary data.</text>
</comment>
<feature type="region of interest" description="Disordered" evidence="1">
    <location>
        <begin position="319"/>
        <end position="347"/>
    </location>
</feature>
<feature type="region of interest" description="Disordered" evidence="1">
    <location>
        <begin position="203"/>
        <end position="252"/>
    </location>
</feature>
<feature type="region of interest" description="Disordered" evidence="1">
    <location>
        <begin position="816"/>
        <end position="852"/>
    </location>
</feature>
<dbReference type="Proteomes" id="UP000306954">
    <property type="component" value="Unassembled WGS sequence"/>
</dbReference>
<sequence length="1051" mass="118660">MESLNPWIKAWFLEYYNKNVQENIAINEYTNCKPKKVQLIEFRKFLCTQTPIEEGTNSSESWWAIASDKDIRIPCYFTRNALIAFEGANDDLRFTQLGGSIVFLLQWKAQIGKIDSLNQISDGTNRIRHKPSLYFVVDDFVIKGCLGEPVFGDPTDIMGEQLISDFTLNQLRSGSSSVSAGALSRKSSILGRKSSKIAPLSRHATLDENDEQRQAVNKSMSPYTNDTNISRLNPDTNLAAPKLHGSNPGLTRHPNVHLFRHSQWPVWMTLDEEICWMSEDEELLLSKTGVYNPNFSGNSSKELPFNQIGYEGYFSSQQMPQSIDRSLEKEKTPNDVNSKEKKMKNEESIERLNHDLQNMQDLPNVPSQAKLSTTRHPPSQSNQVQKYLQLSQRSNNSQHSQQCINNQLLSTDGIDSSFPLPNESQVPYNMQQSIKMHQQNLIEGDEADERSPRHSADTEMRNDEDSSGQSHDIMPVIDSNHKSMDVQMTETSARKFEEDNSNSISKGDADAGSSNEGYKSRIIRPAPLLLKTGLAKTSNRSSTGTDIVLEQLRRSNYSADTATNDSNEGLEIVNKDVRATSSKQPGDYSTTSINNLPIPRPSSSSPNTRSLLELQHQNHKAEAAALSLPMEIQESLQEKPKKPSQQPQSPERQTRLKYLNQLLPFSSPAFEEEDCEMQIRKPGRGIGIQRKRKGFKKIERLDKGKRPLDFPADIEREEAEDMNDSTNSAEIVSTPSSKTQYFSSSGEVVLNTPLVKVINTSEPSSLLTNKVASSPRKVRRKLESNENEFTSSPIPSLGSIESSFPMQAVYDYMPESMTESQRREHLQMSQSQKPHSQSRSQSQPQSQVVESQVSFNLSQSQFPIINNSNDKVGEDGTFFKGTQVVADETLVPESREAFEDMSQQSQERDTSLAMSQQSQKNLYEQSQQHSQGHSQDLSQDRSQFDTSNGNNSLLPNATTQEHADPDFDSQPITASQLHQQTIDIMDDVYDNSQDESMDYMKSPPAGQRGQQTKRDIYVDPLPRFKYDREDLYAILSMEKMKTLNDNFFYIC</sequence>
<feature type="compositionally biased region" description="Low complexity" evidence="1">
    <location>
        <begin position="592"/>
        <end position="608"/>
    </location>
</feature>
<dbReference type="Gene3D" id="2.40.50.960">
    <property type="match status" value="1"/>
</dbReference>
<feature type="region of interest" description="Disordered" evidence="1">
    <location>
        <begin position="445"/>
        <end position="519"/>
    </location>
</feature>
<evidence type="ECO:0000313" key="2">
    <source>
        <dbReference type="EMBL" id="TIB12069.1"/>
    </source>
</evidence>
<feature type="compositionally biased region" description="Polar residues" evidence="1">
    <location>
        <begin position="360"/>
        <end position="386"/>
    </location>
</feature>
<feature type="compositionally biased region" description="Low complexity" evidence="1">
    <location>
        <begin position="388"/>
        <end position="401"/>
    </location>
</feature>
<dbReference type="AlphaFoldDB" id="A0A4T0HLJ2"/>
<evidence type="ECO:0000313" key="3">
    <source>
        <dbReference type="Proteomes" id="UP000306954"/>
    </source>
</evidence>
<protein>
    <recommendedName>
        <fullName evidence="4">Telomere replication protein EST3</fullName>
    </recommendedName>
</protein>
<feature type="region of interest" description="Disordered" evidence="1">
    <location>
        <begin position="360"/>
        <end position="401"/>
    </location>
</feature>
<feature type="compositionally biased region" description="Low complexity" evidence="1">
    <location>
        <begin position="829"/>
        <end position="852"/>
    </location>
</feature>
<feature type="compositionally biased region" description="Polar residues" evidence="1">
    <location>
        <begin position="912"/>
        <end position="924"/>
    </location>
</feature>
<gene>
    <name evidence="2" type="ORF">E3P90_02206</name>
</gene>
<feature type="region of interest" description="Disordered" evidence="1">
    <location>
        <begin position="766"/>
        <end position="800"/>
    </location>
</feature>
<proteinExistence type="predicted"/>
<feature type="compositionally biased region" description="Polar residues" evidence="1">
    <location>
        <begin position="579"/>
        <end position="591"/>
    </location>
</feature>
<feature type="compositionally biased region" description="Low complexity" evidence="1">
    <location>
        <begin position="925"/>
        <end position="937"/>
    </location>
</feature>
<feature type="compositionally biased region" description="Polar residues" evidence="1">
    <location>
        <begin position="944"/>
        <end position="960"/>
    </location>
</feature>
<feature type="compositionally biased region" description="Basic and acidic residues" evidence="1">
    <location>
        <begin position="325"/>
        <end position="347"/>
    </location>
</feature>
<accession>A0A4T0HLJ2</accession>